<evidence type="ECO:0000313" key="3">
    <source>
        <dbReference type="Proteomes" id="UP000251120"/>
    </source>
</evidence>
<keyword evidence="1" id="KW-0472">Membrane</keyword>
<dbReference type="EMBL" id="CP021781">
    <property type="protein sequence ID" value="AXA34459.1"/>
    <property type="molecule type" value="Genomic_DNA"/>
</dbReference>
<accession>A0A2Z4Y0F2</accession>
<reference evidence="2 3" key="1">
    <citation type="submission" date="2017-06" db="EMBL/GenBank/DDBJ databases">
        <title>Complete genome of Francisella adeliensis.</title>
        <authorList>
            <person name="Vallesi A."/>
            <person name="Sjodin A."/>
        </authorList>
    </citation>
    <scope>NUCLEOTIDE SEQUENCE [LARGE SCALE GENOMIC DNA]</scope>
    <source>
        <strain evidence="2 3">FDC440</strain>
    </source>
</reference>
<dbReference type="KEGG" id="fad:CDH04_08645"/>
<proteinExistence type="predicted"/>
<organism evidence="2 3">
    <name type="scientific">Francisella adeliensis</name>
    <dbReference type="NCBI Taxonomy" id="2007306"/>
    <lineage>
        <taxon>Bacteria</taxon>
        <taxon>Pseudomonadati</taxon>
        <taxon>Pseudomonadota</taxon>
        <taxon>Gammaproteobacteria</taxon>
        <taxon>Thiotrichales</taxon>
        <taxon>Francisellaceae</taxon>
        <taxon>Francisella</taxon>
    </lineage>
</organism>
<evidence type="ECO:0000313" key="2">
    <source>
        <dbReference type="EMBL" id="AXA34459.1"/>
    </source>
</evidence>
<sequence length="98" mass="10869">MMLFIIFRPAVDAPDVPGGDIALPTVNVMASVPDIRPSKKYKIINKSWLIGIYIKTILIIIILIKLIVNNSLYLVVKALIIAAVPKPIAVPTKRMLFM</sequence>
<protein>
    <submittedName>
        <fullName evidence="2">Uncharacterized protein</fullName>
    </submittedName>
</protein>
<dbReference type="AlphaFoldDB" id="A0A2Z4Y0F2"/>
<keyword evidence="1" id="KW-0812">Transmembrane</keyword>
<feature type="transmembrane region" description="Helical" evidence="1">
    <location>
        <begin position="48"/>
        <end position="68"/>
    </location>
</feature>
<evidence type="ECO:0000256" key="1">
    <source>
        <dbReference type="SAM" id="Phobius"/>
    </source>
</evidence>
<keyword evidence="1" id="KW-1133">Transmembrane helix</keyword>
<name>A0A2Z4Y0F2_9GAMM</name>
<dbReference type="Proteomes" id="UP000251120">
    <property type="component" value="Chromosome"/>
</dbReference>
<gene>
    <name evidence="2" type="ORF">CDH04_08645</name>
</gene>